<dbReference type="Proteomes" id="UP000008722">
    <property type="component" value="Chromosome"/>
</dbReference>
<dbReference type="KEGG" id="opr:Ocepr_1806"/>
<keyword evidence="3" id="KW-1185">Reference proteome</keyword>
<sequence length="174" mass="18111">MAPMDDAGWDAMHALLEAGPLGTEPSAAAWLYEQLDAVWGPGGWSCRFEVASVQPPAVSCSLELGGAVKSGVGTGATLEAAAEAALWRAAAQAGVGRPPAAHPEARREAPPRAEAAKPSAQELIDRLIARLREAGKGREAAALVVKYGGYGSDPETTKRLYGELRALLLEKEPS</sequence>
<reference evidence="2 3" key="2">
    <citation type="journal article" date="2011" name="Stand. Genomic Sci.">
        <title>Complete genome sequence of Oceanithermus profundus type strain (506).</title>
        <authorList>
            <person name="Pati A."/>
            <person name="Zhang X."/>
            <person name="Lapidus A."/>
            <person name="Nolan M."/>
            <person name="Lucas S."/>
            <person name="Del Rio T.G."/>
            <person name="Tice H."/>
            <person name="Cheng J.F."/>
            <person name="Tapia R."/>
            <person name="Han C."/>
            <person name="Goodwin L."/>
            <person name="Pitluck S."/>
            <person name="Liolios K."/>
            <person name="Pagani I."/>
            <person name="Ivanova N."/>
            <person name="Mavromatis K."/>
            <person name="Chen A."/>
            <person name="Palaniappan K."/>
            <person name="Hauser L."/>
            <person name="Jeffries C.D."/>
            <person name="Brambilla E.M."/>
            <person name="Rohl A."/>
            <person name="Mwirichia R."/>
            <person name="Rohde M."/>
            <person name="Tindall B.J."/>
            <person name="Sikorski J."/>
            <person name="Wirth R."/>
            <person name="Goker M."/>
            <person name="Woyke T."/>
            <person name="Detter J.C."/>
            <person name="Bristow J."/>
            <person name="Eisen J.A."/>
            <person name="Markowitz V."/>
            <person name="Hugenholtz P."/>
            <person name="Kyrpides N.C."/>
            <person name="Klenk H.P."/>
            <person name="Land M."/>
        </authorList>
    </citation>
    <scope>NUCLEOTIDE SEQUENCE [LARGE SCALE GENOMIC DNA]</scope>
    <source>
        <strain evidence="3">DSM 14977 / NBRC 100410 / VKM B-2274 / 506</strain>
    </source>
</reference>
<evidence type="ECO:0000256" key="1">
    <source>
        <dbReference type="SAM" id="MobiDB-lite"/>
    </source>
</evidence>
<name>E4U9U4_OCEP5</name>
<evidence type="ECO:0000313" key="2">
    <source>
        <dbReference type="EMBL" id="ADR37258.1"/>
    </source>
</evidence>
<protein>
    <recommendedName>
        <fullName evidence="4">DNA repair protein Rad52</fullName>
    </recommendedName>
</protein>
<feature type="compositionally biased region" description="Basic and acidic residues" evidence="1">
    <location>
        <begin position="103"/>
        <end position="115"/>
    </location>
</feature>
<reference evidence="3" key="1">
    <citation type="submission" date="2010-11" db="EMBL/GenBank/DDBJ databases">
        <title>The complete sequence of chromosome of Oceanithermus profundus DSM 14977.</title>
        <authorList>
            <consortium name="US DOE Joint Genome Institute (JGI-PGF)"/>
            <person name="Lucas S."/>
            <person name="Copeland A."/>
            <person name="Lapidus A."/>
            <person name="Bruce D."/>
            <person name="Goodwin L."/>
            <person name="Pitluck S."/>
            <person name="Kyrpides N."/>
            <person name="Mavromatis K."/>
            <person name="Pagani I."/>
            <person name="Ivanova N."/>
            <person name="Zhang X."/>
            <person name="Brettin T."/>
            <person name="Detter J.C."/>
            <person name="Tapia R."/>
            <person name="Han C."/>
            <person name="Land M."/>
            <person name="Hauser L."/>
            <person name="Markowitz V."/>
            <person name="Cheng J.-F."/>
            <person name="Hugenholtz P."/>
            <person name="Woyke T."/>
            <person name="Wu D."/>
            <person name="Tindall B."/>
            <person name="Faehnrich R."/>
            <person name="Brambilla E."/>
            <person name="Klenk H.-P."/>
            <person name="Eisen J.A."/>
        </authorList>
    </citation>
    <scope>NUCLEOTIDE SEQUENCE [LARGE SCALE GENOMIC DNA]</scope>
    <source>
        <strain evidence="3">DSM 14977 / NBRC 100410 / VKM B-2274 / 506</strain>
    </source>
</reference>
<dbReference type="HOGENOM" id="CLU_113751_0_0_0"/>
<proteinExistence type="predicted"/>
<evidence type="ECO:0008006" key="4">
    <source>
        <dbReference type="Google" id="ProtNLM"/>
    </source>
</evidence>
<dbReference type="AlphaFoldDB" id="E4U9U4"/>
<dbReference type="EMBL" id="CP002361">
    <property type="protein sequence ID" value="ADR37258.1"/>
    <property type="molecule type" value="Genomic_DNA"/>
</dbReference>
<dbReference type="STRING" id="670487.Ocepr_1806"/>
<accession>E4U9U4</accession>
<dbReference type="eggNOG" id="COG4712">
    <property type="taxonomic scope" value="Bacteria"/>
</dbReference>
<feature type="region of interest" description="Disordered" evidence="1">
    <location>
        <begin position="93"/>
        <end position="117"/>
    </location>
</feature>
<gene>
    <name evidence="2" type="ordered locus">Ocepr_1806</name>
</gene>
<evidence type="ECO:0000313" key="3">
    <source>
        <dbReference type="Proteomes" id="UP000008722"/>
    </source>
</evidence>
<organism evidence="2 3">
    <name type="scientific">Oceanithermus profundus (strain DSM 14977 / NBRC 100410 / VKM B-2274 / 506)</name>
    <dbReference type="NCBI Taxonomy" id="670487"/>
    <lineage>
        <taxon>Bacteria</taxon>
        <taxon>Thermotogati</taxon>
        <taxon>Deinococcota</taxon>
        <taxon>Deinococci</taxon>
        <taxon>Thermales</taxon>
        <taxon>Thermaceae</taxon>
        <taxon>Oceanithermus</taxon>
    </lineage>
</organism>